<evidence type="ECO:0000256" key="3">
    <source>
        <dbReference type="ARBA" id="ARBA00023163"/>
    </source>
</evidence>
<dbReference type="GO" id="GO:0003677">
    <property type="term" value="F:DNA binding"/>
    <property type="evidence" value="ECO:0007669"/>
    <property type="project" value="UniProtKB-KW"/>
</dbReference>
<dbReference type="Gene3D" id="2.60.120.10">
    <property type="entry name" value="Jelly Rolls"/>
    <property type="match status" value="1"/>
</dbReference>
<evidence type="ECO:0000256" key="2">
    <source>
        <dbReference type="ARBA" id="ARBA00023125"/>
    </source>
</evidence>
<evidence type="ECO:0000313" key="6">
    <source>
        <dbReference type="EMBL" id="KAB1438720.1"/>
    </source>
</evidence>
<evidence type="ECO:0000259" key="4">
    <source>
        <dbReference type="PROSITE" id="PS50042"/>
    </source>
</evidence>
<keyword evidence="2" id="KW-0238">DNA-binding</keyword>
<protein>
    <submittedName>
        <fullName evidence="6">Crp/Fnr family transcriptional regulator</fullName>
    </submittedName>
</protein>
<dbReference type="InterPro" id="IPR036390">
    <property type="entry name" value="WH_DNA-bd_sf"/>
</dbReference>
<dbReference type="GO" id="GO:0005829">
    <property type="term" value="C:cytosol"/>
    <property type="evidence" value="ECO:0007669"/>
    <property type="project" value="TreeGrafter"/>
</dbReference>
<accession>A0A7V7UCE0</accession>
<comment type="caution">
    <text evidence="6">The sequence shown here is derived from an EMBL/GenBank/DDBJ whole genome shotgun (WGS) entry which is preliminary data.</text>
</comment>
<evidence type="ECO:0000313" key="7">
    <source>
        <dbReference type="Proteomes" id="UP000461768"/>
    </source>
</evidence>
<dbReference type="SUPFAM" id="SSF51206">
    <property type="entry name" value="cAMP-binding domain-like"/>
    <property type="match status" value="1"/>
</dbReference>
<reference evidence="6 7" key="2">
    <citation type="submission" date="2020-02" db="EMBL/GenBank/DDBJ databases">
        <title>Candidatus Galacturonibacter soehngenii shows hetero-acetogenic catabolism of galacturonic acid but lacks a canonical carbon monoxide dehydrogenase/acetyl-CoA synthase complex.</title>
        <authorList>
            <person name="Diender M."/>
            <person name="Stouten G.R."/>
            <person name="Petersen J.F."/>
            <person name="Nielsen P.H."/>
            <person name="Dueholm M.S."/>
            <person name="Pronk J.T."/>
            <person name="Van Loosdrecht M.C.M."/>
        </authorList>
    </citation>
    <scope>NUCLEOTIDE SEQUENCE [LARGE SCALE GENOMIC DNA]</scope>
    <source>
        <strain evidence="6">GalUA</strain>
    </source>
</reference>
<feature type="domain" description="HTH crp-type" evidence="5">
    <location>
        <begin position="131"/>
        <end position="204"/>
    </location>
</feature>
<dbReference type="InterPro" id="IPR018490">
    <property type="entry name" value="cNMP-bd_dom_sf"/>
</dbReference>
<dbReference type="InterPro" id="IPR012318">
    <property type="entry name" value="HTH_CRP"/>
</dbReference>
<gene>
    <name evidence="6" type="ORF">F7O84_09205</name>
</gene>
<dbReference type="Proteomes" id="UP000461768">
    <property type="component" value="Unassembled WGS sequence"/>
</dbReference>
<name>A0A7V7UCE0_9FIRM</name>
<dbReference type="OrthoDB" id="1706474at2"/>
<sequence length="216" mass="25104">MNPLTKEKAIGFATIRTFQKGEFIFMDKEEVNQVYFVVKGYVSIFKVNKKLDKKVIFLYKAGEMLNEVILQEPVASVSCETLSEVTILSFKRKAFLSFMEQDFELTKLVMESMALKVRRLYHQLGNTSNMMNLEKQVAAKLWKLAKDFGVKDKDEIQIDFDLSITFLADMLGSKRESISRVVKCLTEKEIIKVRKNRFYICDPERLIRVVKSEKAI</sequence>
<reference evidence="6 7" key="1">
    <citation type="submission" date="2019-09" db="EMBL/GenBank/DDBJ databases">
        <authorList>
            <person name="Valk L.C."/>
        </authorList>
    </citation>
    <scope>NUCLEOTIDE SEQUENCE [LARGE SCALE GENOMIC DNA]</scope>
    <source>
        <strain evidence="6">GalUA</strain>
    </source>
</reference>
<dbReference type="SUPFAM" id="SSF46785">
    <property type="entry name" value="Winged helix' DNA-binding domain"/>
    <property type="match status" value="1"/>
</dbReference>
<keyword evidence="3" id="KW-0804">Transcription</keyword>
<dbReference type="SMART" id="SM00419">
    <property type="entry name" value="HTH_CRP"/>
    <property type="match status" value="1"/>
</dbReference>
<dbReference type="PROSITE" id="PS51063">
    <property type="entry name" value="HTH_CRP_2"/>
    <property type="match status" value="1"/>
</dbReference>
<dbReference type="GO" id="GO:0003700">
    <property type="term" value="F:DNA-binding transcription factor activity"/>
    <property type="evidence" value="ECO:0007669"/>
    <property type="project" value="TreeGrafter"/>
</dbReference>
<dbReference type="PANTHER" id="PTHR24567">
    <property type="entry name" value="CRP FAMILY TRANSCRIPTIONAL REGULATORY PROTEIN"/>
    <property type="match status" value="1"/>
</dbReference>
<dbReference type="PROSITE" id="PS50042">
    <property type="entry name" value="CNMP_BINDING_3"/>
    <property type="match status" value="1"/>
</dbReference>
<dbReference type="Pfam" id="PF13545">
    <property type="entry name" value="HTH_Crp_2"/>
    <property type="match status" value="1"/>
</dbReference>
<organism evidence="6 7">
    <name type="scientific">Candidatus Galacturonatibacter soehngenii</name>
    <dbReference type="NCBI Taxonomy" id="2307010"/>
    <lineage>
        <taxon>Bacteria</taxon>
        <taxon>Bacillati</taxon>
        <taxon>Bacillota</taxon>
        <taxon>Clostridia</taxon>
        <taxon>Lachnospirales</taxon>
        <taxon>Lachnospiraceae</taxon>
        <taxon>Candidatus Galacturonatibacter</taxon>
    </lineage>
</organism>
<evidence type="ECO:0000259" key="5">
    <source>
        <dbReference type="PROSITE" id="PS51063"/>
    </source>
</evidence>
<dbReference type="PANTHER" id="PTHR24567:SF74">
    <property type="entry name" value="HTH-TYPE TRANSCRIPTIONAL REGULATOR ARCR"/>
    <property type="match status" value="1"/>
</dbReference>
<dbReference type="Pfam" id="PF00027">
    <property type="entry name" value="cNMP_binding"/>
    <property type="match status" value="1"/>
</dbReference>
<feature type="domain" description="Cyclic nucleotide-binding" evidence="4">
    <location>
        <begin position="1"/>
        <end position="116"/>
    </location>
</feature>
<dbReference type="EMBL" id="WAGX01000005">
    <property type="protein sequence ID" value="KAB1438720.1"/>
    <property type="molecule type" value="Genomic_DNA"/>
</dbReference>
<keyword evidence="7" id="KW-1185">Reference proteome</keyword>
<proteinExistence type="predicted"/>
<dbReference type="CDD" id="cd00038">
    <property type="entry name" value="CAP_ED"/>
    <property type="match status" value="1"/>
</dbReference>
<dbReference type="InterPro" id="IPR014710">
    <property type="entry name" value="RmlC-like_jellyroll"/>
</dbReference>
<keyword evidence="1" id="KW-0805">Transcription regulation</keyword>
<dbReference type="AlphaFoldDB" id="A0A7V7UCE0"/>
<dbReference type="InterPro" id="IPR000595">
    <property type="entry name" value="cNMP-bd_dom"/>
</dbReference>
<dbReference type="InterPro" id="IPR050397">
    <property type="entry name" value="Env_Response_Regulators"/>
</dbReference>
<evidence type="ECO:0000256" key="1">
    <source>
        <dbReference type="ARBA" id="ARBA00023015"/>
    </source>
</evidence>